<protein>
    <recommendedName>
        <fullName evidence="3">Phage protein</fullName>
    </recommendedName>
</protein>
<name>A0AAN4R3T2_9PROT</name>
<proteinExistence type="predicted"/>
<dbReference type="GeneID" id="78226588"/>
<reference evidence="1 2" key="1">
    <citation type="submission" date="2019-07" db="EMBL/GenBank/DDBJ databases">
        <title>Whole genome shotgun sequence of Asaia bogorensis NBRC 16594.</title>
        <authorList>
            <person name="Hosoyama A."/>
            <person name="Uohara A."/>
            <person name="Ohji S."/>
            <person name="Ichikawa N."/>
        </authorList>
    </citation>
    <scope>NUCLEOTIDE SEQUENCE [LARGE SCALE GENOMIC DNA]</scope>
    <source>
        <strain evidence="1 2">NBRC 16594</strain>
    </source>
</reference>
<evidence type="ECO:0000313" key="2">
    <source>
        <dbReference type="Proteomes" id="UP000321287"/>
    </source>
</evidence>
<dbReference type="KEGG" id="abg:Asbog_01545"/>
<dbReference type="Proteomes" id="UP000321287">
    <property type="component" value="Unassembled WGS sequence"/>
</dbReference>
<evidence type="ECO:0008006" key="3">
    <source>
        <dbReference type="Google" id="ProtNLM"/>
    </source>
</evidence>
<evidence type="ECO:0000313" key="1">
    <source>
        <dbReference type="EMBL" id="GEL54339.1"/>
    </source>
</evidence>
<dbReference type="AlphaFoldDB" id="A0AAN4R3T2"/>
<sequence>MSDISSVANGLAQLCSSLLYPNGTNAASVSGRRTIIQRGWLTESVMSGICGPQGGTDYVLVMPVQGAYRTIPEPLGWPWETGPITAPTVSLSIAGNTATVSLASGSVPGGNVGLQVRADANAPFPDRLAAVHAVRSSDTPATIAAALAAFFPGATVQGPTLTITNAIGLTPATGGTGTATRITRRQQQLFLVTLWSGAPEGRDALGSALDGALSGVTWFAASDGAQCQLKFAGSADIDTMQAQSLYRRDMRFNVIYDTTQIQAAAQMLFSAGVVHVQTPDGPVIQTFGSVIPDSLQ</sequence>
<dbReference type="EMBL" id="BJVS01000007">
    <property type="protein sequence ID" value="GEL54339.1"/>
    <property type="molecule type" value="Genomic_DNA"/>
</dbReference>
<comment type="caution">
    <text evidence="1">The sequence shown here is derived from an EMBL/GenBank/DDBJ whole genome shotgun (WGS) entry which is preliminary data.</text>
</comment>
<keyword evidence="2" id="KW-1185">Reference proteome</keyword>
<accession>A0AAN4R3T2</accession>
<gene>
    <name evidence="1" type="ORF">ABO01nite_23460</name>
</gene>
<organism evidence="1 2">
    <name type="scientific">Asaia bogorensis NBRC 16594</name>
    <dbReference type="NCBI Taxonomy" id="1231624"/>
    <lineage>
        <taxon>Bacteria</taxon>
        <taxon>Pseudomonadati</taxon>
        <taxon>Pseudomonadota</taxon>
        <taxon>Alphaproteobacteria</taxon>
        <taxon>Acetobacterales</taxon>
        <taxon>Acetobacteraceae</taxon>
        <taxon>Asaia</taxon>
    </lineage>
</organism>
<dbReference type="RefSeq" id="WP_062164680.1">
    <property type="nucleotide sequence ID" value="NZ_AP014690.1"/>
</dbReference>